<keyword evidence="4 10" id="KW-0663">Pyridoxal phosphate</keyword>
<comment type="cofactor">
    <cofactor evidence="1 10">
        <name>pyridoxal 5'-phosphate</name>
        <dbReference type="ChEBI" id="CHEBI:597326"/>
    </cofactor>
</comment>
<evidence type="ECO:0000256" key="2">
    <source>
        <dbReference type="ARBA" id="ARBA00009236"/>
    </source>
</evidence>
<dbReference type="InterPro" id="IPR015424">
    <property type="entry name" value="PyrdxlP-dep_Trfase"/>
</dbReference>
<dbReference type="FunFam" id="3.40.640.10:FF:000054">
    <property type="entry name" value="Serine--glyoxylate aminotransferase"/>
    <property type="match status" value="1"/>
</dbReference>
<dbReference type="Gene3D" id="3.40.640.10">
    <property type="entry name" value="Type I PLP-dependent aspartate aminotransferase-like (Major domain)"/>
    <property type="match status" value="1"/>
</dbReference>
<accession>A0A5C8PN63</accession>
<feature type="binding site" evidence="9">
    <location>
        <position position="347"/>
    </location>
    <ligand>
        <name>substrate</name>
    </ligand>
</feature>
<dbReference type="InterPro" id="IPR015421">
    <property type="entry name" value="PyrdxlP-dep_Trfase_major"/>
</dbReference>
<keyword evidence="12" id="KW-0808">Transferase</keyword>
<keyword evidence="3 12" id="KW-0032">Aminotransferase</keyword>
<dbReference type="Proteomes" id="UP000321638">
    <property type="component" value="Unassembled WGS sequence"/>
</dbReference>
<reference evidence="12 13" key="1">
    <citation type="submission" date="2019-06" db="EMBL/GenBank/DDBJ databases">
        <title>New taxonomy in bacterial strain CC-CFT640, isolated from vineyard.</title>
        <authorList>
            <person name="Lin S.-Y."/>
            <person name="Tsai C.-F."/>
            <person name="Young C.-C."/>
        </authorList>
    </citation>
    <scope>NUCLEOTIDE SEQUENCE [LARGE SCALE GENOMIC DNA]</scope>
    <source>
        <strain evidence="12 13">CC-CFT640</strain>
    </source>
</reference>
<dbReference type="GO" id="GO:0008453">
    <property type="term" value="F:alanine-glyoxylate transaminase activity"/>
    <property type="evidence" value="ECO:0007669"/>
    <property type="project" value="TreeGrafter"/>
</dbReference>
<comment type="caution">
    <text evidence="12">The sequence shown here is derived from an EMBL/GenBank/DDBJ whole genome shotgun (WGS) entry which is preliminary data.</text>
</comment>
<dbReference type="Gene3D" id="3.90.1150.10">
    <property type="entry name" value="Aspartate Aminotransferase, domain 1"/>
    <property type="match status" value="1"/>
</dbReference>
<dbReference type="SUPFAM" id="SSF53383">
    <property type="entry name" value="PLP-dependent transferases"/>
    <property type="match status" value="1"/>
</dbReference>
<evidence type="ECO:0000313" key="12">
    <source>
        <dbReference type="EMBL" id="TXL75927.1"/>
    </source>
</evidence>
<comment type="pathway">
    <text evidence="5">One-carbon metabolism; formaldehyde assimilation via serine pathway.</text>
</comment>
<comment type="similarity">
    <text evidence="2">Belongs to the class-V pyridoxal-phosphate-dependent aminotransferase family.</text>
</comment>
<evidence type="ECO:0000256" key="7">
    <source>
        <dbReference type="ARBA" id="ARBA00070386"/>
    </source>
</evidence>
<dbReference type="InterPro" id="IPR000192">
    <property type="entry name" value="Aminotrans_V_dom"/>
</dbReference>
<evidence type="ECO:0000256" key="5">
    <source>
        <dbReference type="ARBA" id="ARBA00060690"/>
    </source>
</evidence>
<evidence type="ECO:0000256" key="10">
    <source>
        <dbReference type="PIRSR" id="PIRSR000524-50"/>
    </source>
</evidence>
<keyword evidence="13" id="KW-1185">Reference proteome</keyword>
<name>A0A5C8PN63_9HYPH</name>
<dbReference type="OrthoDB" id="389074at2"/>
<dbReference type="InterPro" id="IPR015422">
    <property type="entry name" value="PyrdxlP-dep_Trfase_small"/>
</dbReference>
<dbReference type="PANTHER" id="PTHR21152:SF40">
    <property type="entry name" value="ALANINE--GLYOXYLATE AMINOTRANSFERASE"/>
    <property type="match status" value="1"/>
</dbReference>
<dbReference type="EMBL" id="VDUZ01000012">
    <property type="protein sequence ID" value="TXL75927.1"/>
    <property type="molecule type" value="Genomic_DNA"/>
</dbReference>
<protein>
    <recommendedName>
        <fullName evidence="7">Serine--glyoxylate aminotransferase</fullName>
        <ecNumber evidence="6">2.6.1.45</ecNumber>
    </recommendedName>
</protein>
<dbReference type="PIRSF" id="PIRSF000524">
    <property type="entry name" value="SPT"/>
    <property type="match status" value="1"/>
</dbReference>
<feature type="modified residue" description="N6-(pyridoxal phosphate)lysine" evidence="10">
    <location>
        <position position="202"/>
    </location>
</feature>
<dbReference type="EC" id="2.6.1.45" evidence="6"/>
<evidence type="ECO:0000256" key="1">
    <source>
        <dbReference type="ARBA" id="ARBA00001933"/>
    </source>
</evidence>
<gene>
    <name evidence="12" type="ORF">FHP25_12570</name>
</gene>
<dbReference type="FunFam" id="3.90.1150.10:FF:000031">
    <property type="entry name" value="Serine--glyoxylate aminotransferase"/>
    <property type="match status" value="1"/>
</dbReference>
<evidence type="ECO:0000259" key="11">
    <source>
        <dbReference type="Pfam" id="PF00266"/>
    </source>
</evidence>
<dbReference type="InterPro" id="IPR024169">
    <property type="entry name" value="SP_NH2Trfase/AEP_transaminase"/>
</dbReference>
<dbReference type="GO" id="GO:0019265">
    <property type="term" value="P:glycine biosynthetic process, by transamination of glyoxylate"/>
    <property type="evidence" value="ECO:0007669"/>
    <property type="project" value="TreeGrafter"/>
</dbReference>
<evidence type="ECO:0000313" key="13">
    <source>
        <dbReference type="Proteomes" id="UP000321638"/>
    </source>
</evidence>
<evidence type="ECO:0000256" key="3">
    <source>
        <dbReference type="ARBA" id="ARBA00022576"/>
    </source>
</evidence>
<comment type="catalytic activity">
    <reaction evidence="8">
        <text>glyoxylate + L-serine = 3-hydroxypyruvate + glycine</text>
        <dbReference type="Rhea" id="RHEA:19125"/>
        <dbReference type="ChEBI" id="CHEBI:17180"/>
        <dbReference type="ChEBI" id="CHEBI:33384"/>
        <dbReference type="ChEBI" id="CHEBI:36655"/>
        <dbReference type="ChEBI" id="CHEBI:57305"/>
        <dbReference type="EC" id="2.6.1.45"/>
    </reaction>
</comment>
<evidence type="ECO:0000256" key="9">
    <source>
        <dbReference type="PIRSR" id="PIRSR000524-1"/>
    </source>
</evidence>
<evidence type="ECO:0000256" key="8">
    <source>
        <dbReference type="ARBA" id="ARBA00093187"/>
    </source>
</evidence>
<dbReference type="AlphaFoldDB" id="A0A5C8PN63"/>
<evidence type="ECO:0000256" key="6">
    <source>
        <dbReference type="ARBA" id="ARBA00067024"/>
    </source>
</evidence>
<dbReference type="GO" id="GO:0050281">
    <property type="term" value="F:L-serine-glyoxylate transaminase activity"/>
    <property type="evidence" value="ECO:0007669"/>
    <property type="project" value="UniProtKB-EC"/>
</dbReference>
<dbReference type="RefSeq" id="WP_147847288.1">
    <property type="nucleotide sequence ID" value="NZ_VDUZ01000012.1"/>
</dbReference>
<dbReference type="PANTHER" id="PTHR21152">
    <property type="entry name" value="AMINOTRANSFERASE CLASS V"/>
    <property type="match status" value="1"/>
</dbReference>
<proteinExistence type="inferred from homology"/>
<evidence type="ECO:0000256" key="4">
    <source>
        <dbReference type="ARBA" id="ARBA00022898"/>
    </source>
</evidence>
<dbReference type="Pfam" id="PF00266">
    <property type="entry name" value="Aminotran_5"/>
    <property type="match status" value="1"/>
</dbReference>
<feature type="domain" description="Aminotransferase class V" evidence="11">
    <location>
        <begin position="18"/>
        <end position="320"/>
    </location>
</feature>
<sequence length="404" mass="42929">MARLNAHPSGRHFLQIPGPTNVPDRILRAMDHPTIDHRGPEFQALAKRVLAGVRPIFQTRGPVVIYPSSGTGAWEAALVNTLSPGDAVLMVETGHFATLWKKLAERLGLQPEFIAGDWRHGVDAAQVEARLRADKGHALKAVCIVHNETSTGVTSDVAAVRRAIDAAAHPALLMVDTISSLGSIDYRHDAWGVDVTVAGSQKGLMLPPGLSFNAVSDKALAAAKGARLPRSYWGWDEMLSANANGWFPFTPATNLLYGLAEAIDMLMEEGLDAVFARHARHAEATRAAVRAWGLELLCLDEAGYSNSLTAVLMPAGHDADAFRATVLQHFNMSLGQGLTRLAGKVFRIGHLGDFNDLTLVGTLGGVEMGLALAGVPCRQGGVQAAMDVLRATATGAAAVRRAAE</sequence>
<dbReference type="GO" id="GO:0004760">
    <property type="term" value="F:L-serine-pyruvate transaminase activity"/>
    <property type="evidence" value="ECO:0007669"/>
    <property type="project" value="TreeGrafter"/>
</dbReference>
<organism evidence="12 13">
    <name type="scientific">Vineibacter terrae</name>
    <dbReference type="NCBI Taxonomy" id="2586908"/>
    <lineage>
        <taxon>Bacteria</taxon>
        <taxon>Pseudomonadati</taxon>
        <taxon>Pseudomonadota</taxon>
        <taxon>Alphaproteobacteria</taxon>
        <taxon>Hyphomicrobiales</taxon>
        <taxon>Vineibacter</taxon>
    </lineage>
</organism>